<dbReference type="AlphaFoldDB" id="A0AA40FET3"/>
<proteinExistence type="predicted"/>
<evidence type="ECO:0000313" key="1">
    <source>
        <dbReference type="EMBL" id="KAK1117216.1"/>
    </source>
</evidence>
<evidence type="ECO:0000313" key="2">
    <source>
        <dbReference type="Proteomes" id="UP001177670"/>
    </source>
</evidence>
<dbReference type="EMBL" id="JAHYIQ010000054">
    <property type="protein sequence ID" value="KAK1117216.1"/>
    <property type="molecule type" value="Genomic_DNA"/>
</dbReference>
<reference evidence="1" key="1">
    <citation type="submission" date="2021-10" db="EMBL/GenBank/DDBJ databases">
        <title>Melipona bicolor Genome sequencing and assembly.</title>
        <authorList>
            <person name="Araujo N.S."/>
            <person name="Arias M.C."/>
        </authorList>
    </citation>
    <scope>NUCLEOTIDE SEQUENCE</scope>
    <source>
        <strain evidence="1">USP_2M_L1-L4_2017</strain>
        <tissue evidence="1">Whole body</tissue>
    </source>
</reference>
<protein>
    <submittedName>
        <fullName evidence="1">Uncharacterized protein</fullName>
    </submittedName>
</protein>
<name>A0AA40FET3_9HYME</name>
<keyword evidence="2" id="KW-1185">Reference proteome</keyword>
<comment type="caution">
    <text evidence="1">The sequence shown here is derived from an EMBL/GenBank/DDBJ whole genome shotgun (WGS) entry which is preliminary data.</text>
</comment>
<dbReference type="Proteomes" id="UP001177670">
    <property type="component" value="Unassembled WGS sequence"/>
</dbReference>
<gene>
    <name evidence="1" type="ORF">K0M31_016912</name>
</gene>
<organism evidence="1 2">
    <name type="scientific">Melipona bicolor</name>
    <dbReference type="NCBI Taxonomy" id="60889"/>
    <lineage>
        <taxon>Eukaryota</taxon>
        <taxon>Metazoa</taxon>
        <taxon>Ecdysozoa</taxon>
        <taxon>Arthropoda</taxon>
        <taxon>Hexapoda</taxon>
        <taxon>Insecta</taxon>
        <taxon>Pterygota</taxon>
        <taxon>Neoptera</taxon>
        <taxon>Endopterygota</taxon>
        <taxon>Hymenoptera</taxon>
        <taxon>Apocrita</taxon>
        <taxon>Aculeata</taxon>
        <taxon>Apoidea</taxon>
        <taxon>Anthophila</taxon>
        <taxon>Apidae</taxon>
        <taxon>Melipona</taxon>
    </lineage>
</organism>
<feature type="non-terminal residue" evidence="1">
    <location>
        <position position="1"/>
    </location>
</feature>
<sequence length="99" mass="11099">IYNRCQGFYNNGIGTCSGLHMNNPAIKHCATIQLASKTQRKTITPTGLKNDSVYTSSSDLILFDSIRFNRNIRALASNMYEKKRVSEGLFLPYTRTGCT</sequence>
<accession>A0AA40FET3</accession>